<evidence type="ECO:0000256" key="5">
    <source>
        <dbReference type="ARBA" id="ARBA00022989"/>
    </source>
</evidence>
<evidence type="ECO:0000256" key="3">
    <source>
        <dbReference type="ARBA" id="ARBA00022679"/>
    </source>
</evidence>
<feature type="transmembrane region" description="Helical" evidence="7">
    <location>
        <begin position="44"/>
        <end position="62"/>
    </location>
</feature>
<dbReference type="GO" id="GO:0016020">
    <property type="term" value="C:membrane"/>
    <property type="evidence" value="ECO:0007669"/>
    <property type="project" value="UniProtKB-SubCell"/>
</dbReference>
<name>A0A098LAS4_9BACT</name>
<feature type="transmembrane region" description="Helical" evidence="7">
    <location>
        <begin position="83"/>
        <end position="103"/>
    </location>
</feature>
<evidence type="ECO:0000256" key="7">
    <source>
        <dbReference type="SAM" id="Phobius"/>
    </source>
</evidence>
<gene>
    <name evidence="9" type="ORF">MYP_1294</name>
</gene>
<dbReference type="InterPro" id="IPR036291">
    <property type="entry name" value="NAD(P)-bd_dom_sf"/>
</dbReference>
<comment type="subcellular location">
    <subcellularLocation>
        <location evidence="1">Membrane</location>
        <topology evidence="1">Multi-pass membrane protein</topology>
    </subcellularLocation>
</comment>
<feature type="domain" description="Bacterial sugar transferase" evidence="8">
    <location>
        <begin position="272"/>
        <end position="456"/>
    </location>
</feature>
<dbReference type="AlphaFoldDB" id="A0A098LAS4"/>
<evidence type="ECO:0000256" key="2">
    <source>
        <dbReference type="ARBA" id="ARBA00006464"/>
    </source>
</evidence>
<dbReference type="RefSeq" id="WP_045460029.1">
    <property type="nucleotide sequence ID" value="NZ_BBLT01000002.1"/>
</dbReference>
<evidence type="ECO:0000256" key="1">
    <source>
        <dbReference type="ARBA" id="ARBA00004141"/>
    </source>
</evidence>
<sequence>MRKGYSRFLKLISLLGDLAILNAGFLGSYLYLKLRSYLGYNDHFVFLTILLNLLWLVIVLLLRIYDIERFTRIERILWNMFKALVLHALTIFSFIAIIHGYYYSRSHLLLSYAICIVGMVFWRLGFYYLLKRYRRKGANFRHVIIIGAGSAGNSMLNYFRSENSSGYRFLGFLDDNPDKCLHKNLIIGKVSDLPIVAKRFKIDEIFCALPLNSSKLIRELAEFSDNNLIRFKIVPDFRGFLSKKVNLEFYSSVPILTIRKEPLENVLNRIVKRTFDILFSLFVIVFLFSWLFPLFVILIKLSSKGPIFFIQKRSGKDNQVFPCYKFRSMKVNQEADSKQATAEDPRVTKIGKFMRKTNLDELPQFFNVLIGNMSVVGPRPHMLKHTQEYSKIVDRFMVRHLVKPGITGWAQVSGLRGQTEDPRKMIRRVKYDVWYIENWSLLLDLQIIFLTVFNMIRGEENAK</sequence>
<evidence type="ECO:0000313" key="10">
    <source>
        <dbReference type="Proteomes" id="UP000030185"/>
    </source>
</evidence>
<dbReference type="EMBL" id="BBLT01000002">
    <property type="protein sequence ID" value="GAL84066.1"/>
    <property type="molecule type" value="Genomic_DNA"/>
</dbReference>
<dbReference type="Gene3D" id="3.40.50.720">
    <property type="entry name" value="NAD(P)-binding Rossmann-like Domain"/>
    <property type="match status" value="1"/>
</dbReference>
<dbReference type="SUPFAM" id="SSF51735">
    <property type="entry name" value="NAD(P)-binding Rossmann-fold domains"/>
    <property type="match status" value="1"/>
</dbReference>
<dbReference type="STRING" id="153721.MYP_1294"/>
<protein>
    <recommendedName>
        <fullName evidence="8">Bacterial sugar transferase domain-containing protein</fullName>
    </recommendedName>
</protein>
<dbReference type="NCBIfam" id="TIGR03025">
    <property type="entry name" value="EPS_sugtrans"/>
    <property type="match status" value="1"/>
</dbReference>
<feature type="transmembrane region" description="Helical" evidence="7">
    <location>
        <begin position="109"/>
        <end position="130"/>
    </location>
</feature>
<dbReference type="NCBIfam" id="TIGR03023">
    <property type="entry name" value="WcaJ_sugtrans"/>
    <property type="match status" value="1"/>
</dbReference>
<proteinExistence type="inferred from homology"/>
<dbReference type="InterPro" id="IPR003362">
    <property type="entry name" value="Bact_transf"/>
</dbReference>
<dbReference type="PANTHER" id="PTHR30576:SF0">
    <property type="entry name" value="UNDECAPRENYL-PHOSPHATE N-ACETYLGALACTOSAMINYL 1-PHOSPHATE TRANSFERASE-RELATED"/>
    <property type="match status" value="1"/>
</dbReference>
<keyword evidence="3" id="KW-0808">Transferase</keyword>
<comment type="caution">
    <text evidence="9">The sequence shown here is derived from an EMBL/GenBank/DDBJ whole genome shotgun (WGS) entry which is preliminary data.</text>
</comment>
<feature type="transmembrane region" description="Helical" evidence="7">
    <location>
        <begin position="12"/>
        <end position="32"/>
    </location>
</feature>
<keyword evidence="6 7" id="KW-0472">Membrane</keyword>
<dbReference type="InterPro" id="IPR017475">
    <property type="entry name" value="EPS_sugar_tfrase"/>
</dbReference>
<feature type="transmembrane region" description="Helical" evidence="7">
    <location>
        <begin position="277"/>
        <end position="299"/>
    </location>
</feature>
<accession>A0A098LAS4</accession>
<keyword evidence="4 7" id="KW-0812">Transmembrane</keyword>
<evidence type="ECO:0000256" key="6">
    <source>
        <dbReference type="ARBA" id="ARBA00023136"/>
    </source>
</evidence>
<keyword evidence="5 7" id="KW-1133">Transmembrane helix</keyword>
<reference evidence="9 10" key="1">
    <citation type="submission" date="2014-09" db="EMBL/GenBank/DDBJ databases">
        <title>Sporocytophaga myxococcoides PG-01 genome sequencing.</title>
        <authorList>
            <person name="Liu L."/>
            <person name="Gao P.J."/>
            <person name="Chen G.J."/>
            <person name="Wang L.S."/>
        </authorList>
    </citation>
    <scope>NUCLEOTIDE SEQUENCE [LARGE SCALE GENOMIC DNA]</scope>
    <source>
        <strain evidence="9 10">PG-01</strain>
    </source>
</reference>
<evidence type="ECO:0000256" key="4">
    <source>
        <dbReference type="ARBA" id="ARBA00022692"/>
    </source>
</evidence>
<dbReference type="PANTHER" id="PTHR30576">
    <property type="entry name" value="COLANIC BIOSYNTHESIS UDP-GLUCOSE LIPID CARRIER TRANSFERASE"/>
    <property type="match status" value="1"/>
</dbReference>
<dbReference type="Proteomes" id="UP000030185">
    <property type="component" value="Unassembled WGS sequence"/>
</dbReference>
<comment type="similarity">
    <text evidence="2">Belongs to the bacterial sugar transferase family.</text>
</comment>
<dbReference type="InterPro" id="IPR017473">
    <property type="entry name" value="Undecaprenyl-P_gluc_Ptfrase"/>
</dbReference>
<dbReference type="Pfam" id="PF02397">
    <property type="entry name" value="Bac_transf"/>
    <property type="match status" value="1"/>
</dbReference>
<dbReference type="Pfam" id="PF13727">
    <property type="entry name" value="CoA_binding_3"/>
    <property type="match status" value="1"/>
</dbReference>
<dbReference type="OrthoDB" id="9774190at2"/>
<evidence type="ECO:0000259" key="8">
    <source>
        <dbReference type="Pfam" id="PF02397"/>
    </source>
</evidence>
<keyword evidence="10" id="KW-1185">Reference proteome</keyword>
<dbReference type="eggNOG" id="COG2148">
    <property type="taxonomic scope" value="Bacteria"/>
</dbReference>
<dbReference type="GO" id="GO:0016780">
    <property type="term" value="F:phosphotransferase activity, for other substituted phosphate groups"/>
    <property type="evidence" value="ECO:0007669"/>
    <property type="project" value="TreeGrafter"/>
</dbReference>
<evidence type="ECO:0000313" key="9">
    <source>
        <dbReference type="EMBL" id="GAL84066.1"/>
    </source>
</evidence>
<organism evidence="9 10">
    <name type="scientific">Sporocytophaga myxococcoides</name>
    <dbReference type="NCBI Taxonomy" id="153721"/>
    <lineage>
        <taxon>Bacteria</taxon>
        <taxon>Pseudomonadati</taxon>
        <taxon>Bacteroidota</taxon>
        <taxon>Cytophagia</taxon>
        <taxon>Cytophagales</taxon>
        <taxon>Cytophagaceae</taxon>
        <taxon>Sporocytophaga</taxon>
    </lineage>
</organism>